<protein>
    <submittedName>
        <fullName evidence="1">Uncharacterized protein</fullName>
    </submittedName>
</protein>
<sequence length="219" mass="24866">MAFFGLTRLGDERLFATASARHQGSAASSSFHDVPLEAYLRAFQAVARDNGTPGASEIRRALIPRVFSDALRRPPTLFEMDVALRFFDVGPGNITIKEFGDRMCHLLSCSESHRTRQCAAIDARSNNKESYGLKKSGHTETNQKRTSYNQLHEDRDRHIPNDSGPCDNQDVSLTTNQEYGWEDSLKLEIQLHKKDNFPKNRTDVTLNEGICMDNYYKMF</sequence>
<name>A0A8T2SV13_CERRI</name>
<evidence type="ECO:0000313" key="2">
    <source>
        <dbReference type="Proteomes" id="UP000825935"/>
    </source>
</evidence>
<accession>A0A8T2SV13</accession>
<reference evidence="1" key="1">
    <citation type="submission" date="2021-08" db="EMBL/GenBank/DDBJ databases">
        <title>WGS assembly of Ceratopteris richardii.</title>
        <authorList>
            <person name="Marchant D.B."/>
            <person name="Chen G."/>
            <person name="Jenkins J."/>
            <person name="Shu S."/>
            <person name="Leebens-Mack J."/>
            <person name="Grimwood J."/>
            <person name="Schmutz J."/>
            <person name="Soltis P."/>
            <person name="Soltis D."/>
            <person name="Chen Z.-H."/>
        </authorList>
    </citation>
    <scope>NUCLEOTIDE SEQUENCE</scope>
    <source>
        <strain evidence="1">Whitten #5841</strain>
        <tissue evidence="1">Leaf</tissue>
    </source>
</reference>
<organism evidence="1 2">
    <name type="scientific">Ceratopteris richardii</name>
    <name type="common">Triangle waterfern</name>
    <dbReference type="NCBI Taxonomy" id="49495"/>
    <lineage>
        <taxon>Eukaryota</taxon>
        <taxon>Viridiplantae</taxon>
        <taxon>Streptophyta</taxon>
        <taxon>Embryophyta</taxon>
        <taxon>Tracheophyta</taxon>
        <taxon>Polypodiopsida</taxon>
        <taxon>Polypodiidae</taxon>
        <taxon>Polypodiales</taxon>
        <taxon>Pteridineae</taxon>
        <taxon>Pteridaceae</taxon>
        <taxon>Parkerioideae</taxon>
        <taxon>Ceratopteris</taxon>
    </lineage>
</organism>
<comment type="caution">
    <text evidence="1">The sequence shown here is derived from an EMBL/GenBank/DDBJ whole genome shotgun (WGS) entry which is preliminary data.</text>
</comment>
<dbReference type="OMA" id="QEYGWED"/>
<dbReference type="OrthoDB" id="1896293at2759"/>
<dbReference type="EMBL" id="CM035422">
    <property type="protein sequence ID" value="KAH7373642.1"/>
    <property type="molecule type" value="Genomic_DNA"/>
</dbReference>
<keyword evidence="2" id="KW-1185">Reference proteome</keyword>
<proteinExistence type="predicted"/>
<dbReference type="Proteomes" id="UP000825935">
    <property type="component" value="Chromosome 17"/>
</dbReference>
<evidence type="ECO:0000313" key="1">
    <source>
        <dbReference type="EMBL" id="KAH7373642.1"/>
    </source>
</evidence>
<gene>
    <name evidence="1" type="ORF">KP509_17G066700</name>
</gene>
<dbReference type="AlphaFoldDB" id="A0A8T2SV13"/>